<dbReference type="NCBIfam" id="TIGR02046">
    <property type="entry name" value="sdhC_b558_fam"/>
    <property type="match status" value="1"/>
</dbReference>
<dbReference type="SUPFAM" id="SSF81343">
    <property type="entry name" value="Fumarate reductase respiratory complex transmembrane subunits"/>
    <property type="match status" value="1"/>
</dbReference>
<proteinExistence type="predicted"/>
<keyword evidence="3" id="KW-1185">Reference proteome</keyword>
<evidence type="ECO:0000313" key="2">
    <source>
        <dbReference type="EMBL" id="BCS96334.1"/>
    </source>
</evidence>
<name>A0ABN6F1D3_9BACT</name>
<dbReference type="Gene3D" id="1.20.1300.10">
    <property type="entry name" value="Fumarate reductase/succinate dehydrogenase, transmembrane subunit"/>
    <property type="match status" value="1"/>
</dbReference>
<organism evidence="2 3">
    <name type="scientific">Desulfoluna limicola</name>
    <dbReference type="NCBI Taxonomy" id="2810562"/>
    <lineage>
        <taxon>Bacteria</taxon>
        <taxon>Pseudomonadati</taxon>
        <taxon>Thermodesulfobacteriota</taxon>
        <taxon>Desulfobacteria</taxon>
        <taxon>Desulfobacterales</taxon>
        <taxon>Desulfolunaceae</taxon>
        <taxon>Desulfoluna</taxon>
    </lineage>
</organism>
<dbReference type="Proteomes" id="UP001320148">
    <property type="component" value="Chromosome"/>
</dbReference>
<keyword evidence="1" id="KW-0812">Transmembrane</keyword>
<feature type="transmembrane region" description="Helical" evidence="1">
    <location>
        <begin position="190"/>
        <end position="210"/>
    </location>
</feature>
<keyword evidence="1" id="KW-1133">Transmembrane helix</keyword>
<dbReference type="InterPro" id="IPR034804">
    <property type="entry name" value="SQR/QFR_C/D"/>
</dbReference>
<dbReference type="RefSeq" id="WP_236892657.1">
    <property type="nucleotide sequence ID" value="NZ_AP024488.1"/>
</dbReference>
<evidence type="ECO:0000313" key="3">
    <source>
        <dbReference type="Proteomes" id="UP001320148"/>
    </source>
</evidence>
<reference evidence="2 3" key="1">
    <citation type="submission" date="2021-02" db="EMBL/GenBank/DDBJ databases">
        <title>Complete genome of Desulfoluna sp. strain ASN36.</title>
        <authorList>
            <person name="Takahashi A."/>
            <person name="Kojima H."/>
            <person name="Fukui M."/>
        </authorList>
    </citation>
    <scope>NUCLEOTIDE SEQUENCE [LARGE SCALE GENOMIC DNA]</scope>
    <source>
        <strain evidence="2 3">ASN36</strain>
    </source>
</reference>
<accession>A0ABN6F1D3</accession>
<dbReference type="InterPro" id="IPR011138">
    <property type="entry name" value="Cytochrome_b-558"/>
</dbReference>
<sequence length="214" mass="22892">MDLIGRIATPVGKKMLMGITGLGFCGFLVVHLAGNFTLFKGAEAFAGYTEKLHSLGPMLKFAEFILLLMAVLHVLTGVVLALENRAARPEKYQVTARHGGRTFASSTMIYTGLLTLVFITLHLIGFKFSPPSGVSRYPVVVETFSRLNYVGAYLLGIGAIAFHVSHGFWSAFQSLGANGEGSTPFLRKCATALALVVGVGFAVIPVMFFLTGTP</sequence>
<dbReference type="EMBL" id="AP024488">
    <property type="protein sequence ID" value="BCS96334.1"/>
    <property type="molecule type" value="Genomic_DNA"/>
</dbReference>
<evidence type="ECO:0000256" key="1">
    <source>
        <dbReference type="SAM" id="Phobius"/>
    </source>
</evidence>
<dbReference type="CDD" id="cd03498">
    <property type="entry name" value="SQR_TypeB_2_TM"/>
    <property type="match status" value="1"/>
</dbReference>
<gene>
    <name evidence="2" type="primary">frdC</name>
    <name evidence="2" type="ORF">DSLASN_19660</name>
</gene>
<feature type="transmembrane region" description="Helical" evidence="1">
    <location>
        <begin position="103"/>
        <end position="126"/>
    </location>
</feature>
<feature type="transmembrane region" description="Helical" evidence="1">
    <location>
        <begin position="146"/>
        <end position="169"/>
    </location>
</feature>
<feature type="transmembrane region" description="Helical" evidence="1">
    <location>
        <begin position="58"/>
        <end position="82"/>
    </location>
</feature>
<keyword evidence="1" id="KW-0472">Membrane</keyword>
<feature type="transmembrane region" description="Helical" evidence="1">
    <location>
        <begin position="16"/>
        <end position="38"/>
    </location>
</feature>
<protein>
    <submittedName>
        <fullName evidence="2">Fumarate reductase</fullName>
    </submittedName>
</protein>